<dbReference type="PROSITE" id="PS50949">
    <property type="entry name" value="HTH_GNTR"/>
    <property type="match status" value="1"/>
</dbReference>
<dbReference type="SUPFAM" id="SSF48008">
    <property type="entry name" value="GntR ligand-binding domain-like"/>
    <property type="match status" value="1"/>
</dbReference>
<dbReference type="OrthoDB" id="7945678at2"/>
<dbReference type="InterPro" id="IPR011711">
    <property type="entry name" value="GntR_C"/>
</dbReference>
<evidence type="ECO:0000256" key="3">
    <source>
        <dbReference type="ARBA" id="ARBA00023163"/>
    </source>
</evidence>
<dbReference type="GO" id="GO:0003700">
    <property type="term" value="F:DNA-binding transcription factor activity"/>
    <property type="evidence" value="ECO:0007669"/>
    <property type="project" value="InterPro"/>
</dbReference>
<dbReference type="Proteomes" id="UP000253759">
    <property type="component" value="Unassembled WGS sequence"/>
</dbReference>
<evidence type="ECO:0000256" key="2">
    <source>
        <dbReference type="ARBA" id="ARBA00023125"/>
    </source>
</evidence>
<dbReference type="InterPro" id="IPR008920">
    <property type="entry name" value="TF_FadR/GntR_C"/>
</dbReference>
<dbReference type="SUPFAM" id="SSF46785">
    <property type="entry name" value="Winged helix' DNA-binding domain"/>
    <property type="match status" value="1"/>
</dbReference>
<keyword evidence="1" id="KW-0805">Transcription regulation</keyword>
<evidence type="ECO:0000256" key="1">
    <source>
        <dbReference type="ARBA" id="ARBA00023015"/>
    </source>
</evidence>
<accession>A0A369WA45</accession>
<name>A0A369WA45_9HYPH</name>
<dbReference type="InterPro" id="IPR000524">
    <property type="entry name" value="Tscrpt_reg_HTH_GntR"/>
</dbReference>
<evidence type="ECO:0000313" key="6">
    <source>
        <dbReference type="Proteomes" id="UP000253759"/>
    </source>
</evidence>
<dbReference type="Pfam" id="PF00392">
    <property type="entry name" value="GntR"/>
    <property type="match status" value="1"/>
</dbReference>
<dbReference type="InterPro" id="IPR036390">
    <property type="entry name" value="WH_DNA-bd_sf"/>
</dbReference>
<keyword evidence="3" id="KW-0804">Transcription</keyword>
<dbReference type="SMART" id="SM00895">
    <property type="entry name" value="FCD"/>
    <property type="match status" value="1"/>
</dbReference>
<comment type="caution">
    <text evidence="5">The sequence shown here is derived from an EMBL/GenBank/DDBJ whole genome shotgun (WGS) entry which is preliminary data.</text>
</comment>
<dbReference type="RefSeq" id="WP_114644449.1">
    <property type="nucleotide sequence ID" value="NZ_QQNH01000002.1"/>
</dbReference>
<dbReference type="InterPro" id="IPR036388">
    <property type="entry name" value="WH-like_DNA-bd_sf"/>
</dbReference>
<dbReference type="CDD" id="cd07377">
    <property type="entry name" value="WHTH_GntR"/>
    <property type="match status" value="1"/>
</dbReference>
<sequence length="226" mass="25516">MKNLRIEQPRSLADIVADRLRKAIIDGDFGLGEAIREEMLAETFGVSRTPVRDALIQLEQQGLVRIQSKRGSSVFSPSVEDVARICDYRKMIEMNALAMALERDRKGLIARLEKVVADMDEARDRGDAVAYGHLDTAFHQAFVDFSGNPYVIDAYQLVSGPIAALRTHLTRPIEQLREQSLREHKLFLEHARDGDLDSIRTLMDHHVDRTAEIYISVLTETEKSSA</sequence>
<organism evidence="5 6">
    <name type="scientific">Pelagibacterium lacus</name>
    <dbReference type="NCBI Taxonomy" id="2282655"/>
    <lineage>
        <taxon>Bacteria</taxon>
        <taxon>Pseudomonadati</taxon>
        <taxon>Pseudomonadota</taxon>
        <taxon>Alphaproteobacteria</taxon>
        <taxon>Hyphomicrobiales</taxon>
        <taxon>Devosiaceae</taxon>
        <taxon>Pelagibacterium</taxon>
    </lineage>
</organism>
<reference evidence="6" key="1">
    <citation type="submission" date="2018-07" db="EMBL/GenBank/DDBJ databases">
        <authorList>
            <person name="Liu B.-T."/>
            <person name="Du Z."/>
        </authorList>
    </citation>
    <scope>NUCLEOTIDE SEQUENCE [LARGE SCALE GENOMIC DNA]</scope>
    <source>
        <strain evidence="6">XYN52</strain>
    </source>
</reference>
<dbReference type="SMART" id="SM00345">
    <property type="entry name" value="HTH_GNTR"/>
    <property type="match status" value="1"/>
</dbReference>
<gene>
    <name evidence="5" type="ORF">DVH29_01785</name>
</gene>
<dbReference type="EMBL" id="QQNH01000002">
    <property type="protein sequence ID" value="RDE10152.1"/>
    <property type="molecule type" value="Genomic_DNA"/>
</dbReference>
<dbReference type="PANTHER" id="PTHR43537">
    <property type="entry name" value="TRANSCRIPTIONAL REGULATOR, GNTR FAMILY"/>
    <property type="match status" value="1"/>
</dbReference>
<evidence type="ECO:0000313" key="5">
    <source>
        <dbReference type="EMBL" id="RDE10152.1"/>
    </source>
</evidence>
<proteinExistence type="predicted"/>
<dbReference type="Gene3D" id="1.20.120.530">
    <property type="entry name" value="GntR ligand-binding domain-like"/>
    <property type="match status" value="1"/>
</dbReference>
<feature type="domain" description="HTH gntR-type" evidence="4">
    <location>
        <begin position="10"/>
        <end position="77"/>
    </location>
</feature>
<dbReference type="Pfam" id="PF07729">
    <property type="entry name" value="FCD"/>
    <property type="match status" value="1"/>
</dbReference>
<dbReference type="Gene3D" id="1.10.10.10">
    <property type="entry name" value="Winged helix-like DNA-binding domain superfamily/Winged helix DNA-binding domain"/>
    <property type="match status" value="1"/>
</dbReference>
<evidence type="ECO:0000259" key="4">
    <source>
        <dbReference type="PROSITE" id="PS50949"/>
    </source>
</evidence>
<dbReference type="GO" id="GO:0003677">
    <property type="term" value="F:DNA binding"/>
    <property type="evidence" value="ECO:0007669"/>
    <property type="project" value="UniProtKB-KW"/>
</dbReference>
<keyword evidence="2" id="KW-0238">DNA-binding</keyword>
<dbReference type="PRINTS" id="PR00035">
    <property type="entry name" value="HTHGNTR"/>
</dbReference>
<keyword evidence="6" id="KW-1185">Reference proteome</keyword>
<dbReference type="PANTHER" id="PTHR43537:SF50">
    <property type="entry name" value="TRANSCRIPTIONAL REGULATORY PROTEIN"/>
    <property type="match status" value="1"/>
</dbReference>
<dbReference type="AlphaFoldDB" id="A0A369WA45"/>
<protein>
    <submittedName>
        <fullName evidence="5">GntR family transcriptional regulator</fullName>
    </submittedName>
</protein>